<dbReference type="InterPro" id="IPR017850">
    <property type="entry name" value="Alkaline_phosphatase_core_sf"/>
</dbReference>
<evidence type="ECO:0000259" key="2">
    <source>
        <dbReference type="Pfam" id="PF00884"/>
    </source>
</evidence>
<dbReference type="PANTHER" id="PTHR42693">
    <property type="entry name" value="ARYLSULFATASE FAMILY MEMBER"/>
    <property type="match status" value="1"/>
</dbReference>
<dbReference type="SUPFAM" id="SSF53649">
    <property type="entry name" value="Alkaline phosphatase-like"/>
    <property type="match status" value="1"/>
</dbReference>
<dbReference type="PANTHER" id="PTHR42693:SF33">
    <property type="entry name" value="ARYLSULFATASE"/>
    <property type="match status" value="1"/>
</dbReference>
<organism evidence="3 4">
    <name type="scientific">Vibrio ishigakensis</name>
    <dbReference type="NCBI Taxonomy" id="1481914"/>
    <lineage>
        <taxon>Bacteria</taxon>
        <taxon>Pseudomonadati</taxon>
        <taxon>Pseudomonadota</taxon>
        <taxon>Gammaproteobacteria</taxon>
        <taxon>Vibrionales</taxon>
        <taxon>Vibrionaceae</taxon>
        <taxon>Vibrio</taxon>
    </lineage>
</organism>
<feature type="domain" description="Sulfatase N-terminal" evidence="2">
    <location>
        <begin position="31"/>
        <end position="284"/>
    </location>
</feature>
<dbReference type="InterPro" id="IPR050738">
    <property type="entry name" value="Sulfatase"/>
</dbReference>
<dbReference type="AlphaFoldDB" id="A0A0B8PQ03"/>
<evidence type="ECO:0000256" key="1">
    <source>
        <dbReference type="ARBA" id="ARBA00008779"/>
    </source>
</evidence>
<evidence type="ECO:0000313" key="4">
    <source>
        <dbReference type="Proteomes" id="UP000031670"/>
    </source>
</evidence>
<dbReference type="InterPro" id="IPR000917">
    <property type="entry name" value="Sulfatase_N"/>
</dbReference>
<gene>
    <name evidence="3" type="ORF">JCM19232_4456</name>
</gene>
<dbReference type="Pfam" id="PF00884">
    <property type="entry name" value="Sulfatase"/>
    <property type="match status" value="1"/>
</dbReference>
<dbReference type="Gene3D" id="3.30.1120.10">
    <property type="match status" value="1"/>
</dbReference>
<dbReference type="Proteomes" id="UP000031670">
    <property type="component" value="Unassembled WGS sequence"/>
</dbReference>
<reference evidence="3 4" key="2">
    <citation type="submission" date="2015-01" db="EMBL/GenBank/DDBJ databases">
        <authorList>
            <consortium name="NBRP consortium"/>
            <person name="Sawabe T."/>
            <person name="Meirelles P."/>
            <person name="Feng G."/>
            <person name="Sayaka M."/>
            <person name="Hattori M."/>
            <person name="Ohkuma M."/>
        </authorList>
    </citation>
    <scope>NUCLEOTIDE SEQUENCE [LARGE SCALE GENOMIC DNA]</scope>
    <source>
        <strain evidence="3 4">JCM19232</strain>
    </source>
</reference>
<comment type="caution">
    <text evidence="3">The sequence shown here is derived from an EMBL/GenBank/DDBJ whole genome shotgun (WGS) entry which is preliminary data.</text>
</comment>
<evidence type="ECO:0000313" key="3">
    <source>
        <dbReference type="EMBL" id="GAM64764.1"/>
    </source>
</evidence>
<dbReference type="EMBL" id="BBSA01000014">
    <property type="protein sequence ID" value="GAM64764.1"/>
    <property type="molecule type" value="Genomic_DNA"/>
</dbReference>
<sequence length="411" mass="46367">MYPSVKVAQKALAEGKKPPLTKQKFFENGQQVERVKGIYSDDLYTGKMIEYIEQGRASGKPFFGYLALTTAHFPLQAPSALIDKYTEMYEELGYDGLKKQRYEQMIEAGVYKENTPFPDANPIVKKWDDLTAAEKKTQARLMATYAAMIEAQDFYIGRVIDYLRETGELDNTLIIYMPDNGPEGADAMGPLANDLWKDWTEDYFDMSDEAIGTSNSSRQLGIEWANATTGPLQWWKWFVSEGGVRVPLIVSPPSDTCFDKQGEMSNTTLSVKDLPMTILDYAGVAHPGETYRNRKVATPSGVSMAPFLSGKADTVRDDKDWFAFELFGNGFVIQGDYKLMKLRTGMYGDGEWHLYNIKQDPAESVPLEDKHPEIFNSMMSLYKEYKAEHGIVDVAEDWNPWLGAAGHTMSH</sequence>
<name>A0A0B8PQ03_9VIBR</name>
<dbReference type="Gene3D" id="3.40.720.10">
    <property type="entry name" value="Alkaline Phosphatase, subunit A"/>
    <property type="match status" value="1"/>
</dbReference>
<accession>A0A0B8PQ03</accession>
<comment type="similarity">
    <text evidence="1">Belongs to the sulfatase family.</text>
</comment>
<dbReference type="GO" id="GO:0004065">
    <property type="term" value="F:arylsulfatase activity"/>
    <property type="evidence" value="ECO:0007669"/>
    <property type="project" value="TreeGrafter"/>
</dbReference>
<reference evidence="3 4" key="1">
    <citation type="submission" date="2015-01" db="EMBL/GenBank/DDBJ databases">
        <title>Vibrio sp. C5 JCM 19232 whole genome shotgun sequence.</title>
        <authorList>
            <person name="Sawabe T."/>
            <person name="Meirelles P."/>
            <person name="Feng G."/>
            <person name="Sayaka M."/>
            <person name="Hattori M."/>
            <person name="Ohkuma M."/>
        </authorList>
    </citation>
    <scope>NUCLEOTIDE SEQUENCE [LARGE SCALE GENOMIC DNA]</scope>
    <source>
        <strain evidence="3 4">JCM19232</strain>
    </source>
</reference>
<proteinExistence type="inferred from homology"/>
<protein>
    <submittedName>
        <fullName evidence="3">Arylsulfatase</fullName>
    </submittedName>
</protein>